<comment type="caution">
    <text evidence="4">The sequence shown here is derived from an EMBL/GenBank/DDBJ whole genome shotgun (WGS) entry which is preliminary data.</text>
</comment>
<dbReference type="PROSITE" id="PS00600">
    <property type="entry name" value="AA_TRANSFER_CLASS_3"/>
    <property type="match status" value="1"/>
</dbReference>
<dbReference type="CDD" id="cd00610">
    <property type="entry name" value="OAT_like"/>
    <property type="match status" value="1"/>
</dbReference>
<evidence type="ECO:0000313" key="5">
    <source>
        <dbReference type="Proteomes" id="UP001172681"/>
    </source>
</evidence>
<accession>A0AA39D174</accession>
<dbReference type="GO" id="GO:0005739">
    <property type="term" value="C:mitochondrion"/>
    <property type="evidence" value="ECO:0007669"/>
    <property type="project" value="TreeGrafter"/>
</dbReference>
<evidence type="ECO:0000256" key="2">
    <source>
        <dbReference type="ARBA" id="ARBA00022898"/>
    </source>
</evidence>
<sequence>MALDSTTFWSQADKYLMSTGAPYTPTIVTRAKGTMIYDVDNREIIDFTSGQMSASLGHCHPEVAAVVKEYIENLDHLNSTILSPPVVDLAATLGRILPAPLEKSYFLSTGSESVEAAISIAKRATRKFEIVAFSASYHGATYGVASATYCMGRKHGSPVMPGQLAFPAPHGSRSPFRKPDGTYDWETEMDFGWAMIDQQSVGSLAAFVFEPILSAGGIIEPPMGYLKRLSMECRKRGMLVIADEAQTGLGRTGDMFAFQRDEIVPDILAMSKSLGCGIALSSVSTTAKIAEAAVKGGFLWVTTHQNDPLPAAVGCKVFEIVQRDGLVQQARDRGDQLREGLLRLKDKYWCIGELRGRGLLQGIEIIGDPITKVQSAELGAAISGKALDLGLSCQIVSLPGAFGIFRIAPPLTVSFEEVEKALSILDQAIGSVLSAELAGGVDTGPVEAHL</sequence>
<evidence type="ECO:0008006" key="6">
    <source>
        <dbReference type="Google" id="ProtNLM"/>
    </source>
</evidence>
<organism evidence="4 5">
    <name type="scientific">Knufia peltigerae</name>
    <dbReference type="NCBI Taxonomy" id="1002370"/>
    <lineage>
        <taxon>Eukaryota</taxon>
        <taxon>Fungi</taxon>
        <taxon>Dikarya</taxon>
        <taxon>Ascomycota</taxon>
        <taxon>Pezizomycotina</taxon>
        <taxon>Eurotiomycetes</taxon>
        <taxon>Chaetothyriomycetidae</taxon>
        <taxon>Chaetothyriales</taxon>
        <taxon>Trichomeriaceae</taxon>
        <taxon>Knufia</taxon>
    </lineage>
</organism>
<comment type="similarity">
    <text evidence="1 3">Belongs to the class-III pyridoxal-phosphate-dependent aminotransferase family.</text>
</comment>
<keyword evidence="2 3" id="KW-0663">Pyridoxal phosphate</keyword>
<dbReference type="InterPro" id="IPR015421">
    <property type="entry name" value="PyrdxlP-dep_Trfase_major"/>
</dbReference>
<evidence type="ECO:0000256" key="3">
    <source>
        <dbReference type="RuleBase" id="RU003560"/>
    </source>
</evidence>
<dbReference type="Gene3D" id="3.40.640.10">
    <property type="entry name" value="Type I PLP-dependent aspartate aminotransferase-like (Major domain)"/>
    <property type="match status" value="1"/>
</dbReference>
<keyword evidence="5" id="KW-1185">Reference proteome</keyword>
<reference evidence="4" key="1">
    <citation type="submission" date="2022-10" db="EMBL/GenBank/DDBJ databases">
        <title>Culturing micro-colonial fungi from biological soil crusts in the Mojave desert and describing Neophaeococcomyces mojavensis, and introducing the new genera and species Taxawa tesnikishii.</title>
        <authorList>
            <person name="Kurbessoian T."/>
            <person name="Stajich J.E."/>
        </authorList>
    </citation>
    <scope>NUCLEOTIDE SEQUENCE</scope>
    <source>
        <strain evidence="4">TK_35</strain>
    </source>
</reference>
<evidence type="ECO:0000313" key="4">
    <source>
        <dbReference type="EMBL" id="KAJ9641263.1"/>
    </source>
</evidence>
<dbReference type="Pfam" id="PF00202">
    <property type="entry name" value="Aminotran_3"/>
    <property type="match status" value="1"/>
</dbReference>
<dbReference type="InterPro" id="IPR015424">
    <property type="entry name" value="PyrdxlP-dep_Trfase"/>
</dbReference>
<proteinExistence type="inferred from homology"/>
<dbReference type="InterPro" id="IPR015422">
    <property type="entry name" value="PyrdxlP-dep_Trfase_small"/>
</dbReference>
<dbReference type="GO" id="GO:0008483">
    <property type="term" value="F:transaminase activity"/>
    <property type="evidence" value="ECO:0007669"/>
    <property type="project" value="InterPro"/>
</dbReference>
<dbReference type="Proteomes" id="UP001172681">
    <property type="component" value="Unassembled WGS sequence"/>
</dbReference>
<evidence type="ECO:0000256" key="1">
    <source>
        <dbReference type="ARBA" id="ARBA00008954"/>
    </source>
</evidence>
<dbReference type="InterPro" id="IPR005814">
    <property type="entry name" value="Aminotrans_3"/>
</dbReference>
<protein>
    <recommendedName>
        <fullName evidence="6">2,2-dialkylglycine decarboxylase (Pyruvate)</fullName>
    </recommendedName>
</protein>
<name>A0AA39D174_9EURO</name>
<dbReference type="AlphaFoldDB" id="A0AA39D174"/>
<dbReference type="PIRSF" id="PIRSF000521">
    <property type="entry name" value="Transaminase_4ab_Lys_Orn"/>
    <property type="match status" value="1"/>
</dbReference>
<dbReference type="Gene3D" id="3.90.1150.10">
    <property type="entry name" value="Aspartate Aminotransferase, domain 1"/>
    <property type="match status" value="1"/>
</dbReference>
<dbReference type="PANTHER" id="PTHR45688">
    <property type="match status" value="1"/>
</dbReference>
<dbReference type="PANTHER" id="PTHR45688:SF13">
    <property type="entry name" value="ALANINE--GLYOXYLATE AMINOTRANSFERASE 2-LIKE"/>
    <property type="match status" value="1"/>
</dbReference>
<dbReference type="InterPro" id="IPR049704">
    <property type="entry name" value="Aminotrans_3_PPA_site"/>
</dbReference>
<gene>
    <name evidence="4" type="ORF">H2204_002941</name>
</gene>
<dbReference type="EMBL" id="JAPDRN010000012">
    <property type="protein sequence ID" value="KAJ9641263.1"/>
    <property type="molecule type" value="Genomic_DNA"/>
</dbReference>
<dbReference type="SUPFAM" id="SSF53383">
    <property type="entry name" value="PLP-dependent transferases"/>
    <property type="match status" value="1"/>
</dbReference>
<dbReference type="GO" id="GO:0030170">
    <property type="term" value="F:pyridoxal phosphate binding"/>
    <property type="evidence" value="ECO:0007669"/>
    <property type="project" value="InterPro"/>
</dbReference>